<dbReference type="InterPro" id="IPR029063">
    <property type="entry name" value="SAM-dependent_MTases_sf"/>
</dbReference>
<keyword evidence="3" id="KW-0808">Transferase</keyword>
<dbReference type="PANTHER" id="PTHR44942:SF4">
    <property type="entry name" value="METHYLTRANSFERASE TYPE 11 DOMAIN-CONTAINING PROTEIN"/>
    <property type="match status" value="1"/>
</dbReference>
<protein>
    <submittedName>
        <fullName evidence="5">Methyltransferase domain-containing protein</fullName>
    </submittedName>
</protein>
<gene>
    <name evidence="5" type="ORF">K0U00_16085</name>
</gene>
<organism evidence="5 6">
    <name type="scientific">Paenibacillus sepulcri</name>
    <dbReference type="NCBI Taxonomy" id="359917"/>
    <lineage>
        <taxon>Bacteria</taxon>
        <taxon>Bacillati</taxon>
        <taxon>Bacillota</taxon>
        <taxon>Bacilli</taxon>
        <taxon>Bacillales</taxon>
        <taxon>Paenibacillaceae</taxon>
        <taxon>Paenibacillus</taxon>
    </lineage>
</organism>
<evidence type="ECO:0000256" key="1">
    <source>
        <dbReference type="ARBA" id="ARBA00008361"/>
    </source>
</evidence>
<sequence length="261" mass="28829">MSSDSIKKQVQQQFGKNAEKYITSPLHAKGEDLAQLVAASNANKQMNVLDIATGGGHVAKALAPLVHHVIAYDLTEDMLNTAAAFIRSDGHANVDFVAGDAEALPFDEHSFDLVTCRIAAHHFADVGAFLAEALRVVRPGGRLLLIDNITPENDAFDQFYNRIEKHRDASHVRAYKKSEWIRMIETTGFRIEGLTCFPKTFDYRSWCERSGLPEDERAALAASMLQAEPQVIDYFSITRDEAGELVSFTGESALFQAVKGK</sequence>
<dbReference type="RefSeq" id="WP_210045721.1">
    <property type="nucleotide sequence ID" value="NZ_JBHLVU010000018.1"/>
</dbReference>
<evidence type="ECO:0000256" key="2">
    <source>
        <dbReference type="ARBA" id="ARBA00022603"/>
    </source>
</evidence>
<accession>A0ABS7C3U8</accession>
<comment type="similarity">
    <text evidence="1">Belongs to the methyltransferase superfamily.</text>
</comment>
<dbReference type="GO" id="GO:0008168">
    <property type="term" value="F:methyltransferase activity"/>
    <property type="evidence" value="ECO:0007669"/>
    <property type="project" value="UniProtKB-KW"/>
</dbReference>
<feature type="domain" description="Methyltransferase type 11" evidence="4">
    <location>
        <begin position="49"/>
        <end position="144"/>
    </location>
</feature>
<dbReference type="Gene3D" id="3.40.50.150">
    <property type="entry name" value="Vaccinia Virus protein VP39"/>
    <property type="match status" value="1"/>
</dbReference>
<dbReference type="SUPFAM" id="SSF53335">
    <property type="entry name" value="S-adenosyl-L-methionine-dependent methyltransferases"/>
    <property type="match status" value="1"/>
</dbReference>
<evidence type="ECO:0000256" key="3">
    <source>
        <dbReference type="ARBA" id="ARBA00022679"/>
    </source>
</evidence>
<dbReference type="CDD" id="cd02440">
    <property type="entry name" value="AdoMet_MTases"/>
    <property type="match status" value="1"/>
</dbReference>
<evidence type="ECO:0000259" key="4">
    <source>
        <dbReference type="Pfam" id="PF08241"/>
    </source>
</evidence>
<name>A0ABS7C3U8_9BACL</name>
<dbReference type="InterPro" id="IPR013216">
    <property type="entry name" value="Methyltransf_11"/>
</dbReference>
<keyword evidence="2 5" id="KW-0489">Methyltransferase</keyword>
<comment type="caution">
    <text evidence="5">The sequence shown here is derived from an EMBL/GenBank/DDBJ whole genome shotgun (WGS) entry which is preliminary data.</text>
</comment>
<evidence type="ECO:0000313" key="5">
    <source>
        <dbReference type="EMBL" id="MBW7455544.1"/>
    </source>
</evidence>
<reference evidence="5 6" key="1">
    <citation type="submission" date="2021-07" db="EMBL/GenBank/DDBJ databases">
        <title>Paenibacillus radiodurans sp. nov., isolated from the southeastern edge of Tengger Desert.</title>
        <authorList>
            <person name="Zhang G."/>
        </authorList>
    </citation>
    <scope>NUCLEOTIDE SEQUENCE [LARGE SCALE GENOMIC DNA]</scope>
    <source>
        <strain evidence="5 6">CCM 7311</strain>
    </source>
</reference>
<dbReference type="Proteomes" id="UP001519887">
    <property type="component" value="Unassembled WGS sequence"/>
</dbReference>
<dbReference type="EMBL" id="JAHZIK010000383">
    <property type="protein sequence ID" value="MBW7455544.1"/>
    <property type="molecule type" value="Genomic_DNA"/>
</dbReference>
<dbReference type="PANTHER" id="PTHR44942">
    <property type="entry name" value="METHYLTRANSF_11 DOMAIN-CONTAINING PROTEIN"/>
    <property type="match status" value="1"/>
</dbReference>
<proteinExistence type="inferred from homology"/>
<evidence type="ECO:0000313" key="6">
    <source>
        <dbReference type="Proteomes" id="UP001519887"/>
    </source>
</evidence>
<keyword evidence="6" id="KW-1185">Reference proteome</keyword>
<dbReference type="GO" id="GO:0032259">
    <property type="term" value="P:methylation"/>
    <property type="evidence" value="ECO:0007669"/>
    <property type="project" value="UniProtKB-KW"/>
</dbReference>
<dbReference type="Pfam" id="PF08241">
    <property type="entry name" value="Methyltransf_11"/>
    <property type="match status" value="1"/>
</dbReference>
<dbReference type="InterPro" id="IPR051052">
    <property type="entry name" value="Diverse_substrate_MTase"/>
</dbReference>